<gene>
    <name evidence="2" type="ORF">GPX89_30690</name>
</gene>
<evidence type="ECO:0000313" key="3">
    <source>
        <dbReference type="Proteomes" id="UP000466794"/>
    </source>
</evidence>
<proteinExistence type="predicted"/>
<dbReference type="Proteomes" id="UP000466794">
    <property type="component" value="Unassembled WGS sequence"/>
</dbReference>
<comment type="caution">
    <text evidence="2">The sequence shown here is derived from an EMBL/GenBank/DDBJ whole genome shotgun (WGS) entry which is preliminary data.</text>
</comment>
<name>A0A7K1V4M9_9NOCA</name>
<feature type="region of interest" description="Disordered" evidence="1">
    <location>
        <begin position="76"/>
        <end position="95"/>
    </location>
</feature>
<accession>A0A7K1V4M9</accession>
<keyword evidence="3" id="KW-1185">Reference proteome</keyword>
<sequence length="95" mass="10973">MVKRSDRVTDLEAALAATVTFTKDPDDSYWMIGHTPDQTLYVRMGNFPEEDMWSLWLGDDRWMDFTTPPAGWTLKLTPGWPDTARPRLPKGEFHS</sequence>
<reference evidence="2 3" key="1">
    <citation type="submission" date="2019-12" db="EMBL/GenBank/DDBJ databases">
        <title>Nocardia sp. nov. ET3-3 isolated from soil.</title>
        <authorList>
            <person name="Kanchanasin P."/>
            <person name="Tanasupawat S."/>
            <person name="Yuki M."/>
            <person name="Kudo T."/>
        </authorList>
    </citation>
    <scope>NUCLEOTIDE SEQUENCE [LARGE SCALE GENOMIC DNA]</scope>
    <source>
        <strain evidence="2 3">ET3-3</strain>
    </source>
</reference>
<protein>
    <submittedName>
        <fullName evidence="2">Uncharacterized protein</fullName>
    </submittedName>
</protein>
<organism evidence="2 3">
    <name type="scientific">Nocardia terrae</name>
    <dbReference type="NCBI Taxonomy" id="2675851"/>
    <lineage>
        <taxon>Bacteria</taxon>
        <taxon>Bacillati</taxon>
        <taxon>Actinomycetota</taxon>
        <taxon>Actinomycetes</taxon>
        <taxon>Mycobacteriales</taxon>
        <taxon>Nocardiaceae</taxon>
        <taxon>Nocardia</taxon>
    </lineage>
</organism>
<dbReference type="AlphaFoldDB" id="A0A7K1V4M9"/>
<dbReference type="RefSeq" id="WP_157391143.1">
    <property type="nucleotide sequence ID" value="NZ_WRPP01000006.1"/>
</dbReference>
<evidence type="ECO:0000256" key="1">
    <source>
        <dbReference type="SAM" id="MobiDB-lite"/>
    </source>
</evidence>
<dbReference type="EMBL" id="WRPP01000006">
    <property type="protein sequence ID" value="MVU81595.1"/>
    <property type="molecule type" value="Genomic_DNA"/>
</dbReference>
<evidence type="ECO:0000313" key="2">
    <source>
        <dbReference type="EMBL" id="MVU81595.1"/>
    </source>
</evidence>